<feature type="region of interest" description="Disordered" evidence="1">
    <location>
        <begin position="1"/>
        <end position="24"/>
    </location>
</feature>
<keyword evidence="3" id="KW-1185">Reference proteome</keyword>
<evidence type="ECO:0000313" key="3">
    <source>
        <dbReference type="Proteomes" id="UP001244341"/>
    </source>
</evidence>
<sequence>MTAGAAAAAAPTPEQPAAAGGATADQAAAAATAAPPAVVHDEDKWLINKPVERRSEALNEEYNDCFVRFWTWVSCGGPAARMRQLYINGRLSRCWDEYTRFKNCMIGKLNPDQVITVLPGPHPVWHIRSKKDAAAFWRQHYAHLGAAATSREEPQGGLRPDVTQPEGSS</sequence>
<evidence type="ECO:0000256" key="1">
    <source>
        <dbReference type="SAM" id="MobiDB-lite"/>
    </source>
</evidence>
<proteinExistence type="predicted"/>
<dbReference type="Pfam" id="PF11326">
    <property type="entry name" value="PANTS-like"/>
    <property type="match status" value="1"/>
</dbReference>
<dbReference type="EMBL" id="CP126215">
    <property type="protein sequence ID" value="WIA16834.1"/>
    <property type="molecule type" value="Genomic_DNA"/>
</dbReference>
<gene>
    <name evidence="2" type="ORF">OEZ85_013770</name>
</gene>
<evidence type="ECO:0000313" key="2">
    <source>
        <dbReference type="EMBL" id="WIA16834.1"/>
    </source>
</evidence>
<protein>
    <submittedName>
        <fullName evidence="2">Uncharacterized protein</fullName>
    </submittedName>
</protein>
<name>A0ABY8U6V1_TETOB</name>
<accession>A0ABY8U6V1</accession>
<organism evidence="2 3">
    <name type="scientific">Tetradesmus obliquus</name>
    <name type="common">Green alga</name>
    <name type="synonym">Acutodesmus obliquus</name>
    <dbReference type="NCBI Taxonomy" id="3088"/>
    <lineage>
        <taxon>Eukaryota</taxon>
        <taxon>Viridiplantae</taxon>
        <taxon>Chlorophyta</taxon>
        <taxon>core chlorophytes</taxon>
        <taxon>Chlorophyceae</taxon>
        <taxon>CS clade</taxon>
        <taxon>Sphaeropleales</taxon>
        <taxon>Scenedesmaceae</taxon>
        <taxon>Tetradesmus</taxon>
    </lineage>
</organism>
<feature type="region of interest" description="Disordered" evidence="1">
    <location>
        <begin position="147"/>
        <end position="169"/>
    </location>
</feature>
<dbReference type="InterPro" id="IPR021475">
    <property type="entry name" value="Pants/Emi1-like"/>
</dbReference>
<dbReference type="Proteomes" id="UP001244341">
    <property type="component" value="Chromosome 8b"/>
</dbReference>
<reference evidence="2 3" key="1">
    <citation type="submission" date="2023-05" db="EMBL/GenBank/DDBJ databases">
        <title>A 100% complete, gapless, phased diploid assembly of the Scenedesmus obliquus UTEX 3031 genome.</title>
        <authorList>
            <person name="Biondi T.C."/>
            <person name="Hanschen E.R."/>
            <person name="Kwon T."/>
            <person name="Eng W."/>
            <person name="Kruse C.P.S."/>
            <person name="Koehler S.I."/>
            <person name="Kunde Y."/>
            <person name="Gleasner C.D."/>
            <person name="You Mak K.T."/>
            <person name="Polle J."/>
            <person name="Hovde B.T."/>
            <person name="Starkenburg S.R."/>
        </authorList>
    </citation>
    <scope>NUCLEOTIDE SEQUENCE [LARGE SCALE GENOMIC DNA]</scope>
    <source>
        <strain evidence="2 3">DOE0152z</strain>
    </source>
</reference>